<evidence type="ECO:0000256" key="2">
    <source>
        <dbReference type="ARBA" id="ARBA00022475"/>
    </source>
</evidence>
<proteinExistence type="predicted"/>
<accession>A0ABW8CWB2</accession>
<keyword evidence="3 6" id="KW-0812">Transmembrane</keyword>
<feature type="transmembrane region" description="Helical" evidence="6">
    <location>
        <begin position="73"/>
        <end position="91"/>
    </location>
</feature>
<feature type="transmembrane region" description="Helical" evidence="6">
    <location>
        <begin position="137"/>
        <end position="156"/>
    </location>
</feature>
<comment type="subcellular location">
    <subcellularLocation>
        <location evidence="1">Cell membrane</location>
        <topology evidence="1">Multi-pass membrane protein</topology>
    </subcellularLocation>
</comment>
<feature type="transmembrane region" description="Helical" evidence="6">
    <location>
        <begin position="318"/>
        <end position="338"/>
    </location>
</feature>
<feature type="transmembrane region" description="Helical" evidence="6">
    <location>
        <begin position="265"/>
        <end position="281"/>
    </location>
</feature>
<feature type="transmembrane region" description="Helical" evidence="6">
    <location>
        <begin position="488"/>
        <end position="508"/>
    </location>
</feature>
<gene>
    <name evidence="7" type="ORF">ACIGW0_15585</name>
</gene>
<evidence type="ECO:0000313" key="7">
    <source>
        <dbReference type="EMBL" id="MFI9120799.1"/>
    </source>
</evidence>
<feature type="transmembrane region" description="Helical" evidence="6">
    <location>
        <begin position="103"/>
        <end position="125"/>
    </location>
</feature>
<keyword evidence="8" id="KW-1185">Reference proteome</keyword>
<dbReference type="PANTHER" id="PTHR30482">
    <property type="entry name" value="HIGH-AFFINITY BRANCHED-CHAIN AMINO ACID TRANSPORT SYSTEM PERMEASE"/>
    <property type="match status" value="1"/>
</dbReference>
<feature type="transmembrane region" description="Helical" evidence="6">
    <location>
        <begin position="287"/>
        <end position="311"/>
    </location>
</feature>
<evidence type="ECO:0000256" key="5">
    <source>
        <dbReference type="ARBA" id="ARBA00023136"/>
    </source>
</evidence>
<reference evidence="7 8" key="1">
    <citation type="submission" date="2024-10" db="EMBL/GenBank/DDBJ databases">
        <title>The Natural Products Discovery Center: Release of the First 8490 Sequenced Strains for Exploring Actinobacteria Biosynthetic Diversity.</title>
        <authorList>
            <person name="Kalkreuter E."/>
            <person name="Kautsar S.A."/>
            <person name="Yang D."/>
            <person name="Bader C.D."/>
            <person name="Teijaro C.N."/>
            <person name="Fluegel L."/>
            <person name="Davis C.M."/>
            <person name="Simpson J.R."/>
            <person name="Lauterbach L."/>
            <person name="Steele A.D."/>
            <person name="Gui C."/>
            <person name="Meng S."/>
            <person name="Li G."/>
            <person name="Viehrig K."/>
            <person name="Ye F."/>
            <person name="Su P."/>
            <person name="Kiefer A.F."/>
            <person name="Nichols A."/>
            <person name="Cepeda A.J."/>
            <person name="Yan W."/>
            <person name="Fan B."/>
            <person name="Jiang Y."/>
            <person name="Adhikari A."/>
            <person name="Zheng C.-J."/>
            <person name="Schuster L."/>
            <person name="Cowan T.M."/>
            <person name="Smanski M.J."/>
            <person name="Chevrette M.G."/>
            <person name="De Carvalho L.P.S."/>
            <person name="Shen B."/>
        </authorList>
    </citation>
    <scope>NUCLEOTIDE SEQUENCE [LARGE SCALE GENOMIC DNA]</scope>
    <source>
        <strain evidence="7 8">NPDC053346</strain>
    </source>
</reference>
<keyword evidence="5 6" id="KW-0472">Membrane</keyword>
<dbReference type="EMBL" id="JBITYT010000006">
    <property type="protein sequence ID" value="MFI9120799.1"/>
    <property type="molecule type" value="Genomic_DNA"/>
</dbReference>
<dbReference type="CDD" id="cd06581">
    <property type="entry name" value="TM_PBP1_LivM_like"/>
    <property type="match status" value="1"/>
</dbReference>
<dbReference type="Pfam" id="PF02653">
    <property type="entry name" value="BPD_transp_2"/>
    <property type="match status" value="1"/>
</dbReference>
<dbReference type="Proteomes" id="UP001614391">
    <property type="component" value="Unassembled WGS sequence"/>
</dbReference>
<organism evidence="7 8">
    <name type="scientific">Streptomyces bikiniensis</name>
    <dbReference type="NCBI Taxonomy" id="1896"/>
    <lineage>
        <taxon>Bacteria</taxon>
        <taxon>Bacillati</taxon>
        <taxon>Actinomycetota</taxon>
        <taxon>Actinomycetes</taxon>
        <taxon>Kitasatosporales</taxon>
        <taxon>Streptomycetaceae</taxon>
        <taxon>Streptomyces</taxon>
    </lineage>
</organism>
<feature type="transmembrane region" description="Helical" evidence="6">
    <location>
        <begin position="33"/>
        <end position="53"/>
    </location>
</feature>
<feature type="transmembrane region" description="Helical" evidence="6">
    <location>
        <begin position="528"/>
        <end position="555"/>
    </location>
</feature>
<evidence type="ECO:0000256" key="4">
    <source>
        <dbReference type="ARBA" id="ARBA00022989"/>
    </source>
</evidence>
<dbReference type="InterPro" id="IPR043428">
    <property type="entry name" value="LivM-like"/>
</dbReference>
<feature type="transmembrane region" description="Helical" evidence="6">
    <location>
        <begin position="232"/>
        <end position="253"/>
    </location>
</feature>
<feature type="transmembrane region" description="Helical" evidence="6">
    <location>
        <begin position="205"/>
        <end position="226"/>
    </location>
</feature>
<comment type="caution">
    <text evidence="7">The sequence shown here is derived from an EMBL/GenBank/DDBJ whole genome shotgun (WGS) entry which is preliminary data.</text>
</comment>
<keyword evidence="2" id="KW-1003">Cell membrane</keyword>
<feature type="transmembrane region" description="Helical" evidence="6">
    <location>
        <begin position="344"/>
        <end position="366"/>
    </location>
</feature>
<evidence type="ECO:0000313" key="8">
    <source>
        <dbReference type="Proteomes" id="UP001614391"/>
    </source>
</evidence>
<keyword evidence="4 6" id="KW-1133">Transmembrane helix</keyword>
<dbReference type="PANTHER" id="PTHR30482:SF10">
    <property type="entry name" value="HIGH-AFFINITY BRANCHED-CHAIN AMINO ACID TRANSPORT PROTEIN BRAE"/>
    <property type="match status" value="1"/>
</dbReference>
<feature type="transmembrane region" description="Helical" evidence="6">
    <location>
        <begin position="373"/>
        <end position="391"/>
    </location>
</feature>
<sequence>MTTISENPTAPATPATTEATGLIGFIPVHIARALTLGGGALTVASCFLAWTWTARFPGDLTVYGYPGGLQLQVLVAGLLTTLFALSSYGIKGTRWLTPAGADGAVKLAALAAFATAWYTVAAISIQLGGPVNLEPGGAVVAVATLLALVGALALPFERPATHPADPEDSGWDQFKHRASNGLTSFKAAFGTTGTPRRLPPLPTPVEILIIAGVLAVALGVFTYGIGTEYDELFIGFLITAGFGFAAVNKSGLLQQATQLTGKHQNLTIAGAFIAAALFPFTQTDDQYATLGVYILIFATVALGLNIVVGLAGLLDLGYVAFLGVGAYAAALVSGAPTSPFGVHLPFWAAILVGAAASLVFGVLIGAPTLRLRGDYLAIVTLGFGEIFRIAVMNTDGTSGPDITNGSNGIASIPNLDFFGFDFGAEHTIAGFTIGRFANYFFLMLLIMAVVVLVFRRSGDSRIGRAWVAIREDETAALAMGINGFRVKLIAFALGAALAGLAGTVQAHVTYTVTPEQYLFAGPIPPNSAFLLAAVVLGGMGTMSGPLVGAALLFLIPNKLQFMGEYQLFAFGLALVLIMRFRPEGIIPNRRNQLEFHEKDETPATLAKAGA</sequence>
<feature type="transmembrane region" description="Helical" evidence="6">
    <location>
        <begin position="436"/>
        <end position="454"/>
    </location>
</feature>
<protein>
    <submittedName>
        <fullName evidence="7">Branched-chain amino acid ABC transporter permease</fullName>
    </submittedName>
</protein>
<dbReference type="RefSeq" id="WP_399615489.1">
    <property type="nucleotide sequence ID" value="NZ_JBITYT010000006.1"/>
</dbReference>
<evidence type="ECO:0000256" key="1">
    <source>
        <dbReference type="ARBA" id="ARBA00004651"/>
    </source>
</evidence>
<name>A0ABW8CWB2_STRBI</name>
<evidence type="ECO:0000256" key="3">
    <source>
        <dbReference type="ARBA" id="ARBA00022692"/>
    </source>
</evidence>
<dbReference type="InterPro" id="IPR001851">
    <property type="entry name" value="ABC_transp_permease"/>
</dbReference>
<evidence type="ECO:0000256" key="6">
    <source>
        <dbReference type="SAM" id="Phobius"/>
    </source>
</evidence>